<feature type="non-terminal residue" evidence="1">
    <location>
        <position position="137"/>
    </location>
</feature>
<proteinExistence type="predicted"/>
<protein>
    <submittedName>
        <fullName evidence="1">Uncharacterized protein</fullName>
    </submittedName>
</protein>
<evidence type="ECO:0000313" key="2">
    <source>
        <dbReference type="Proteomes" id="UP000054498"/>
    </source>
</evidence>
<reference evidence="1 2" key="1">
    <citation type="journal article" date="2013" name="BMC Genomics">
        <title>Reconstruction of the lipid metabolism for the microalga Monoraphidium neglectum from its genome sequence reveals characteristics suitable for biofuel production.</title>
        <authorList>
            <person name="Bogen C."/>
            <person name="Al-Dilaimi A."/>
            <person name="Albersmeier A."/>
            <person name="Wichmann J."/>
            <person name="Grundmann M."/>
            <person name="Rupp O."/>
            <person name="Lauersen K.J."/>
            <person name="Blifernez-Klassen O."/>
            <person name="Kalinowski J."/>
            <person name="Goesmann A."/>
            <person name="Mussgnug J.H."/>
            <person name="Kruse O."/>
        </authorList>
    </citation>
    <scope>NUCLEOTIDE SEQUENCE [LARGE SCALE GENOMIC DNA]</scope>
    <source>
        <strain evidence="1 2">SAG 48.87</strain>
    </source>
</reference>
<keyword evidence="2" id="KW-1185">Reference proteome</keyword>
<gene>
    <name evidence="1" type="ORF">MNEG_12563</name>
</gene>
<dbReference type="OrthoDB" id="4062651at2759"/>
<dbReference type="EMBL" id="KK103527">
    <property type="protein sequence ID" value="KIY95398.1"/>
    <property type="molecule type" value="Genomic_DNA"/>
</dbReference>
<evidence type="ECO:0000313" key="1">
    <source>
        <dbReference type="EMBL" id="KIY95398.1"/>
    </source>
</evidence>
<dbReference type="GeneID" id="25729938"/>
<accession>A0A0D2KHU8</accession>
<name>A0A0D2KHU8_9CHLO</name>
<dbReference type="RefSeq" id="XP_013894418.1">
    <property type="nucleotide sequence ID" value="XM_014038964.1"/>
</dbReference>
<sequence length="137" mass="13355">MTVAASGAFALPQPLAPPAPPPAGAAGAATRQPLLFGPNFVVGVTNDTFHATLARLGSVATAAPLLLVLSGNVTVAPHPGLPRGGFNVTRPVVIMGRDGVTTGLDFGGKASARDATAGAVSPPGRCAGGRAVDALTL</sequence>
<dbReference type="AlphaFoldDB" id="A0A0D2KHU8"/>
<dbReference type="Proteomes" id="UP000054498">
    <property type="component" value="Unassembled WGS sequence"/>
</dbReference>
<organism evidence="1 2">
    <name type="scientific">Monoraphidium neglectum</name>
    <dbReference type="NCBI Taxonomy" id="145388"/>
    <lineage>
        <taxon>Eukaryota</taxon>
        <taxon>Viridiplantae</taxon>
        <taxon>Chlorophyta</taxon>
        <taxon>core chlorophytes</taxon>
        <taxon>Chlorophyceae</taxon>
        <taxon>CS clade</taxon>
        <taxon>Sphaeropleales</taxon>
        <taxon>Selenastraceae</taxon>
        <taxon>Monoraphidium</taxon>
    </lineage>
</organism>
<dbReference type="KEGG" id="mng:MNEG_12563"/>